<dbReference type="EMBL" id="CP081297">
    <property type="protein sequence ID" value="QZD88101.1"/>
    <property type="molecule type" value="Genomic_DNA"/>
</dbReference>
<feature type="chain" id="PRO_5047035153" description="beta-lactamase" evidence="4">
    <location>
        <begin position="27"/>
        <end position="366"/>
    </location>
</feature>
<comment type="similarity">
    <text evidence="2">Belongs to the class-A beta-lactamase family.</text>
</comment>
<dbReference type="Gene3D" id="3.40.710.10">
    <property type="entry name" value="DD-peptidase/beta-lactamase superfamily"/>
    <property type="match status" value="1"/>
</dbReference>
<keyword evidence="4" id="KW-0732">Signal</keyword>
<sequence>MTRPFVTITLLLVCGFFLLATCVQQPAERASQVEQSVPALETVEVAPPLSAEQKALEARLSEIGEGFAGEFGIGVVELASGAEMAFNGETLFPQQSVTKLWVALAALDRVDRGKLDLSEPVTIRREDLTVFYQPVRNIVTVQGQYATDYRDLFERALTQSDNTANDRLLRRIGGPQSVEAFFQRKQIGGVRFGVDERAKQSAIAGLEWDQRYSVGNTFFDVRDDVPDAVRQSAFEGYLADPVDGASAVGIATALARLARGELLKEGSTRLILSTLEKTRSGPQRLKGGVPSGWTIAHKTGTGQVYAGDHSGYNDVGVLTAPDGKRYALAVLIGRTRTSYQARFEMMQSVTRAVVDYHERVTAQSGV</sequence>
<dbReference type="PANTHER" id="PTHR35333">
    <property type="entry name" value="BETA-LACTAMASE"/>
    <property type="match status" value="1"/>
</dbReference>
<proteinExistence type="inferred from homology"/>
<dbReference type="InterPro" id="IPR000871">
    <property type="entry name" value="Beta-lactam_class-A"/>
</dbReference>
<reference evidence="6 7" key="1">
    <citation type="submission" date="2021-08" db="EMBL/GenBank/DDBJ databases">
        <title>Comparative Genomics Analysis of the Genus Qipengyuania Reveals Extensive Genetic Diversity and Metabolic Versatility, Including the Description of Fifteen Novel Species.</title>
        <authorList>
            <person name="Liu Y."/>
        </authorList>
    </citation>
    <scope>NUCLEOTIDE SEQUENCE [LARGE SCALE GENOMIC DNA]</scope>
    <source>
        <strain evidence="6 7">1XM2-8</strain>
    </source>
</reference>
<keyword evidence="7" id="KW-1185">Reference proteome</keyword>
<dbReference type="InterPro" id="IPR045155">
    <property type="entry name" value="Beta-lactam_cat"/>
</dbReference>
<name>A0ABX8ZGG6_9SPHN</name>
<dbReference type="Proteomes" id="UP000824280">
    <property type="component" value="Chromosome"/>
</dbReference>
<dbReference type="PRINTS" id="PR00118">
    <property type="entry name" value="BLACTAMASEA"/>
</dbReference>
<protein>
    <recommendedName>
        <fullName evidence="3">beta-lactamase</fullName>
        <ecNumber evidence="3">3.5.2.6</ecNumber>
    </recommendedName>
</protein>
<dbReference type="RefSeq" id="WP_221423634.1">
    <property type="nucleotide sequence ID" value="NZ_CP081297.1"/>
</dbReference>
<evidence type="ECO:0000256" key="3">
    <source>
        <dbReference type="ARBA" id="ARBA00012865"/>
    </source>
</evidence>
<dbReference type="PANTHER" id="PTHR35333:SF3">
    <property type="entry name" value="BETA-LACTAMASE-TYPE TRANSPEPTIDASE FOLD CONTAINING PROTEIN"/>
    <property type="match status" value="1"/>
</dbReference>
<keyword evidence="6" id="KW-0378">Hydrolase</keyword>
<feature type="domain" description="Beta-lactamase class A catalytic" evidence="5">
    <location>
        <begin position="72"/>
        <end position="331"/>
    </location>
</feature>
<evidence type="ECO:0000259" key="5">
    <source>
        <dbReference type="Pfam" id="PF13354"/>
    </source>
</evidence>
<evidence type="ECO:0000313" key="6">
    <source>
        <dbReference type="EMBL" id="QZD88101.1"/>
    </source>
</evidence>
<evidence type="ECO:0000313" key="7">
    <source>
        <dbReference type="Proteomes" id="UP000824280"/>
    </source>
</evidence>
<evidence type="ECO:0000256" key="4">
    <source>
        <dbReference type="SAM" id="SignalP"/>
    </source>
</evidence>
<dbReference type="Pfam" id="PF13354">
    <property type="entry name" value="Beta-lactamase2"/>
    <property type="match status" value="1"/>
</dbReference>
<dbReference type="GO" id="GO:0016787">
    <property type="term" value="F:hydrolase activity"/>
    <property type="evidence" value="ECO:0007669"/>
    <property type="project" value="UniProtKB-KW"/>
</dbReference>
<dbReference type="InterPro" id="IPR012338">
    <property type="entry name" value="Beta-lactam/transpept-like"/>
</dbReference>
<evidence type="ECO:0000256" key="1">
    <source>
        <dbReference type="ARBA" id="ARBA00001526"/>
    </source>
</evidence>
<dbReference type="EC" id="3.5.2.6" evidence="3"/>
<accession>A0ABX8ZGG6</accession>
<dbReference type="SUPFAM" id="SSF56601">
    <property type="entry name" value="beta-lactamase/transpeptidase-like"/>
    <property type="match status" value="1"/>
</dbReference>
<comment type="catalytic activity">
    <reaction evidence="1">
        <text>a beta-lactam + H2O = a substituted beta-amino acid</text>
        <dbReference type="Rhea" id="RHEA:20401"/>
        <dbReference type="ChEBI" id="CHEBI:15377"/>
        <dbReference type="ChEBI" id="CHEBI:35627"/>
        <dbReference type="ChEBI" id="CHEBI:140347"/>
        <dbReference type="EC" id="3.5.2.6"/>
    </reaction>
</comment>
<feature type="signal peptide" evidence="4">
    <location>
        <begin position="1"/>
        <end position="26"/>
    </location>
</feature>
<gene>
    <name evidence="6" type="ORF">K3166_05345</name>
</gene>
<organism evidence="6 7">
    <name type="scientific">Qipengyuania psychrotolerans</name>
    <dbReference type="NCBI Taxonomy" id="2867238"/>
    <lineage>
        <taxon>Bacteria</taxon>
        <taxon>Pseudomonadati</taxon>
        <taxon>Pseudomonadota</taxon>
        <taxon>Alphaproteobacteria</taxon>
        <taxon>Sphingomonadales</taxon>
        <taxon>Erythrobacteraceae</taxon>
        <taxon>Qipengyuania</taxon>
    </lineage>
</organism>
<evidence type="ECO:0000256" key="2">
    <source>
        <dbReference type="ARBA" id="ARBA00009009"/>
    </source>
</evidence>